<dbReference type="Gene3D" id="1.10.10.10">
    <property type="entry name" value="Winged helix-like DNA-binding domain superfamily/Winged helix DNA-binding domain"/>
    <property type="match status" value="1"/>
</dbReference>
<dbReference type="PANTHER" id="PTHR33221">
    <property type="entry name" value="WINGED HELIX-TURN-HELIX TRANSCRIPTIONAL REGULATOR, RRF2 FAMILY"/>
    <property type="match status" value="1"/>
</dbReference>
<dbReference type="GO" id="GO:0003700">
    <property type="term" value="F:DNA-binding transcription factor activity"/>
    <property type="evidence" value="ECO:0007669"/>
    <property type="project" value="TreeGrafter"/>
</dbReference>
<evidence type="ECO:0000256" key="1">
    <source>
        <dbReference type="ARBA" id="ARBA00023125"/>
    </source>
</evidence>
<dbReference type="PANTHER" id="PTHR33221:SF5">
    <property type="entry name" value="HTH-TYPE TRANSCRIPTIONAL REGULATOR ISCR"/>
    <property type="match status" value="1"/>
</dbReference>
<gene>
    <name evidence="2" type="ordered locus">Kole_1709</name>
</gene>
<evidence type="ECO:0000313" key="3">
    <source>
        <dbReference type="Proteomes" id="UP000002382"/>
    </source>
</evidence>
<sequence length="159" mass="18250">MGFTVKSSYALRALYELALAAESGNPKLSLAKIAERDMIPRDFLEKIFAELRDAGFVKATRGRYGGYVLAKPANEIYLRDVILKLDKPMNSYVCVRENTECDIDPNCTVKYVWFRLYNSMMRELGKMTLADLIEIGEKLKKNKRIELQLEEKPETGESR</sequence>
<organism evidence="2 3">
    <name type="scientific">Kosmotoga olearia (strain ATCC BAA-1733 / DSM 21960 / TBF 19.5.1)</name>
    <dbReference type="NCBI Taxonomy" id="521045"/>
    <lineage>
        <taxon>Bacteria</taxon>
        <taxon>Thermotogati</taxon>
        <taxon>Thermotogota</taxon>
        <taxon>Thermotogae</taxon>
        <taxon>Kosmotogales</taxon>
        <taxon>Kosmotogaceae</taxon>
        <taxon>Kosmotoga</taxon>
    </lineage>
</organism>
<dbReference type="Proteomes" id="UP000002382">
    <property type="component" value="Chromosome"/>
</dbReference>
<dbReference type="RefSeq" id="WP_015869039.1">
    <property type="nucleotide sequence ID" value="NC_012785.1"/>
</dbReference>
<protein>
    <submittedName>
        <fullName evidence="2">Transcriptional regulator, BadM/Rrf2 family</fullName>
    </submittedName>
</protein>
<reference evidence="2 3" key="1">
    <citation type="submission" date="2009-06" db="EMBL/GenBank/DDBJ databases">
        <title>Complete sequence of Thermotogales bacterium TBF 19.5.1.</title>
        <authorList>
            <consortium name="US DOE Joint Genome Institute"/>
            <person name="Lucas S."/>
            <person name="Copeland A."/>
            <person name="Lapidus A."/>
            <person name="Glavina del Rio T."/>
            <person name="Tice H."/>
            <person name="Bruce D."/>
            <person name="Goodwin L."/>
            <person name="Pitluck S."/>
            <person name="Chertkov O."/>
            <person name="Brettin T."/>
            <person name="Detter J.C."/>
            <person name="Han C."/>
            <person name="Schmutz J."/>
            <person name="Larimer F."/>
            <person name="Land M."/>
            <person name="Hauser L."/>
            <person name="Kyrpides N."/>
            <person name="Ovchinnikova G."/>
            <person name="Noll K."/>
        </authorList>
    </citation>
    <scope>NUCLEOTIDE SEQUENCE [LARGE SCALE GENOMIC DNA]</scope>
    <source>
        <strain evidence="3">ATCC BAA-1733 / DSM 21960 / TBF 19.5.1</strain>
    </source>
</reference>
<dbReference type="eggNOG" id="COG1959">
    <property type="taxonomic scope" value="Bacteria"/>
</dbReference>
<dbReference type="NCBIfam" id="TIGR00738">
    <property type="entry name" value="rrf2_super"/>
    <property type="match status" value="1"/>
</dbReference>
<name>C5CFP7_KOSOT</name>
<evidence type="ECO:0000313" key="2">
    <source>
        <dbReference type="EMBL" id="ACR80395.1"/>
    </source>
</evidence>
<dbReference type="AlphaFoldDB" id="C5CFP7"/>
<dbReference type="SUPFAM" id="SSF46785">
    <property type="entry name" value="Winged helix' DNA-binding domain"/>
    <property type="match status" value="1"/>
</dbReference>
<dbReference type="STRING" id="521045.Kole_1709"/>
<accession>C5CFP7</accession>
<dbReference type="InterPro" id="IPR000944">
    <property type="entry name" value="Tscrpt_reg_Rrf2"/>
</dbReference>
<dbReference type="GO" id="GO:0005829">
    <property type="term" value="C:cytosol"/>
    <property type="evidence" value="ECO:0007669"/>
    <property type="project" value="TreeGrafter"/>
</dbReference>
<dbReference type="InterPro" id="IPR036390">
    <property type="entry name" value="WH_DNA-bd_sf"/>
</dbReference>
<dbReference type="InterPro" id="IPR036388">
    <property type="entry name" value="WH-like_DNA-bd_sf"/>
</dbReference>
<dbReference type="PROSITE" id="PS51197">
    <property type="entry name" value="HTH_RRF2_2"/>
    <property type="match status" value="1"/>
</dbReference>
<proteinExistence type="predicted"/>
<dbReference type="KEGG" id="kol:Kole_1709"/>
<dbReference type="Pfam" id="PF02082">
    <property type="entry name" value="Rrf2"/>
    <property type="match status" value="1"/>
</dbReference>
<dbReference type="EMBL" id="CP001634">
    <property type="protein sequence ID" value="ACR80395.1"/>
    <property type="molecule type" value="Genomic_DNA"/>
</dbReference>
<dbReference type="GO" id="GO:0003677">
    <property type="term" value="F:DNA binding"/>
    <property type="evidence" value="ECO:0007669"/>
    <property type="project" value="UniProtKB-KW"/>
</dbReference>
<dbReference type="HOGENOM" id="CLU_107144_1_1_0"/>
<keyword evidence="3" id="KW-1185">Reference proteome</keyword>
<dbReference type="OrthoDB" id="46476at2"/>
<keyword evidence="1" id="KW-0238">DNA-binding</keyword>
<reference evidence="2 3" key="2">
    <citation type="journal article" date="2011" name="J. Bacteriol.">
        <title>Genome Sequence of Kosmotoga olearia Strain TBF 19.5.1, a Thermophilic Bacterium with a Wide Growth Temperature Range, Isolated from the Troll B Oil Platform in the North Sea.</title>
        <authorList>
            <person name="Swithers K.S."/>
            <person name="Dipippo J.L."/>
            <person name="Bruce D.C."/>
            <person name="Detter C."/>
            <person name="Tapia R."/>
            <person name="Han S."/>
            <person name="Goodwin L.A."/>
            <person name="Han J."/>
            <person name="Woyke T."/>
            <person name="Pitluck S."/>
            <person name="Pennacchio L."/>
            <person name="Nolan M."/>
            <person name="Mikhailova N."/>
            <person name="Land M.L."/>
            <person name="Nesbo C.L."/>
            <person name="Gogarten J.P."/>
            <person name="Noll K.M."/>
        </authorList>
    </citation>
    <scope>NUCLEOTIDE SEQUENCE [LARGE SCALE GENOMIC DNA]</scope>
    <source>
        <strain evidence="3">ATCC BAA-1733 / DSM 21960 / TBF 19.5.1</strain>
    </source>
</reference>